<reference evidence="3" key="2">
    <citation type="submission" date="2025-09" db="UniProtKB">
        <authorList>
            <consortium name="Ensembl"/>
        </authorList>
    </citation>
    <scope>IDENTIFICATION</scope>
</reference>
<keyword evidence="4" id="KW-1185">Reference proteome</keyword>
<evidence type="ECO:0000259" key="2">
    <source>
        <dbReference type="Pfam" id="PF14949"/>
    </source>
</evidence>
<dbReference type="PANTHER" id="PTHR46536">
    <property type="entry name" value="ARL14 EFFECTOR PROTEIN"/>
    <property type="match status" value="1"/>
</dbReference>
<dbReference type="Ensembl" id="ENSAPOT00000026107.1">
    <property type="protein sequence ID" value="ENSAPOP00000032308.1"/>
    <property type="gene ID" value="ENSAPOG00000020129.1"/>
</dbReference>
<dbReference type="GeneTree" id="ENSGT00940000156586"/>
<organism evidence="3 4">
    <name type="scientific">Acanthochromis polyacanthus</name>
    <name type="common">spiny chromis</name>
    <dbReference type="NCBI Taxonomy" id="80966"/>
    <lineage>
        <taxon>Eukaryota</taxon>
        <taxon>Metazoa</taxon>
        <taxon>Chordata</taxon>
        <taxon>Craniata</taxon>
        <taxon>Vertebrata</taxon>
        <taxon>Euteleostomi</taxon>
        <taxon>Actinopterygii</taxon>
        <taxon>Neopterygii</taxon>
        <taxon>Teleostei</taxon>
        <taxon>Neoteleostei</taxon>
        <taxon>Acanthomorphata</taxon>
        <taxon>Ovalentaria</taxon>
        <taxon>Pomacentridae</taxon>
        <taxon>Acanthochromis</taxon>
    </lineage>
</organism>
<dbReference type="InParanoid" id="A0A3Q1GPE5"/>
<feature type="domain" description="ARF7 effector protein C-terminal" evidence="2">
    <location>
        <begin position="59"/>
        <end position="145"/>
    </location>
</feature>
<dbReference type="AlphaFoldDB" id="A0A3Q1GPE5"/>
<dbReference type="STRING" id="80966.ENSAPOP00000032308"/>
<dbReference type="PANTHER" id="PTHR46536:SF1">
    <property type="entry name" value="ARL14 EFFECTOR PROTEIN"/>
    <property type="match status" value="1"/>
</dbReference>
<protein>
    <recommendedName>
        <fullName evidence="2">ARF7 effector protein C-terminal domain-containing protein</fullName>
    </recommendedName>
</protein>
<dbReference type="Proteomes" id="UP000257200">
    <property type="component" value="Unplaced"/>
</dbReference>
<proteinExistence type="predicted"/>
<evidence type="ECO:0000313" key="4">
    <source>
        <dbReference type="Proteomes" id="UP000257200"/>
    </source>
</evidence>
<dbReference type="InterPro" id="IPR029264">
    <property type="entry name" value="ARF7EP_C"/>
</dbReference>
<dbReference type="Pfam" id="PF14949">
    <property type="entry name" value="ARF7EP_C"/>
    <property type="match status" value="1"/>
</dbReference>
<feature type="region of interest" description="Disordered" evidence="1">
    <location>
        <begin position="41"/>
        <end position="78"/>
    </location>
</feature>
<accession>A0A3Q1GPE5</accession>
<sequence length="156" mass="17665">MGRAASYYLCFSTLSASPNGICLKLNNSSIKRQVRNKKLNTEPFSNWRPAAADGGVKRMSGGKKNSRRREKRGSTGARQRWQFLEAKSRVNDSKDQLLSEGKDMCNCLDVDCRECFDPCPDCRSRKCGVECHCDRKWLYEQIEVEGGEVIQNKFAG</sequence>
<name>A0A3Q1GPE5_9TELE</name>
<reference evidence="3" key="1">
    <citation type="submission" date="2025-08" db="UniProtKB">
        <authorList>
            <consortium name="Ensembl"/>
        </authorList>
    </citation>
    <scope>IDENTIFICATION</scope>
</reference>
<feature type="compositionally biased region" description="Basic residues" evidence="1">
    <location>
        <begin position="60"/>
        <end position="71"/>
    </location>
</feature>
<evidence type="ECO:0000313" key="3">
    <source>
        <dbReference type="Ensembl" id="ENSAPOP00000032308.1"/>
    </source>
</evidence>
<evidence type="ECO:0000256" key="1">
    <source>
        <dbReference type="SAM" id="MobiDB-lite"/>
    </source>
</evidence>